<reference evidence="1" key="1">
    <citation type="submission" date="2018-05" db="EMBL/GenBank/DDBJ databases">
        <authorList>
            <person name="Lanie J.A."/>
            <person name="Ng W.-L."/>
            <person name="Kazmierczak K.M."/>
            <person name="Andrzejewski T.M."/>
            <person name="Davidsen T.M."/>
            <person name="Wayne K.J."/>
            <person name="Tettelin H."/>
            <person name="Glass J.I."/>
            <person name="Rusch D."/>
            <person name="Podicherti R."/>
            <person name="Tsui H.-C.T."/>
            <person name="Winkler M.E."/>
        </authorList>
    </citation>
    <scope>NUCLEOTIDE SEQUENCE</scope>
</reference>
<feature type="non-terminal residue" evidence="1">
    <location>
        <position position="48"/>
    </location>
</feature>
<sequence length="48" mass="5449">MSETLVTLALLSMRFTIPPRALPGPISRKFVTPDLIMKSTVLFHWTHP</sequence>
<dbReference type="AlphaFoldDB" id="A0A381ZB98"/>
<gene>
    <name evidence="1" type="ORF">METZ01_LOCUS139323</name>
</gene>
<accession>A0A381ZB98</accession>
<protein>
    <submittedName>
        <fullName evidence="1">Uncharacterized protein</fullName>
    </submittedName>
</protein>
<evidence type="ECO:0000313" key="1">
    <source>
        <dbReference type="EMBL" id="SVA86469.1"/>
    </source>
</evidence>
<name>A0A381ZB98_9ZZZZ</name>
<dbReference type="EMBL" id="UINC01020637">
    <property type="protein sequence ID" value="SVA86469.1"/>
    <property type="molecule type" value="Genomic_DNA"/>
</dbReference>
<organism evidence="1">
    <name type="scientific">marine metagenome</name>
    <dbReference type="NCBI Taxonomy" id="408172"/>
    <lineage>
        <taxon>unclassified sequences</taxon>
        <taxon>metagenomes</taxon>
        <taxon>ecological metagenomes</taxon>
    </lineage>
</organism>
<proteinExistence type="predicted"/>